<name>A0A7J3N038_9CREN</name>
<feature type="transmembrane region" description="Helical" evidence="1">
    <location>
        <begin position="7"/>
        <end position="29"/>
    </location>
</feature>
<evidence type="ECO:0000256" key="1">
    <source>
        <dbReference type="SAM" id="Phobius"/>
    </source>
</evidence>
<comment type="caution">
    <text evidence="3">The sequence shown here is derived from an EMBL/GenBank/DDBJ whole genome shotgun (WGS) entry which is preliminary data.</text>
</comment>
<reference evidence="3" key="1">
    <citation type="journal article" date="2020" name="mSystems">
        <title>Genome- and Community-Level Interaction Insights into Carbon Utilization and Element Cycling Functions of Hydrothermarchaeota in Hydrothermal Sediment.</title>
        <authorList>
            <person name="Zhou Z."/>
            <person name="Liu Y."/>
            <person name="Xu W."/>
            <person name="Pan J."/>
            <person name="Luo Z.H."/>
            <person name="Li M."/>
        </authorList>
    </citation>
    <scope>NUCLEOTIDE SEQUENCE [LARGE SCALE GENOMIC DNA]</scope>
    <source>
        <strain evidence="2">SpSt-629</strain>
        <strain evidence="3">SpSt-688</strain>
    </source>
</reference>
<keyword evidence="1" id="KW-0812">Transmembrane</keyword>
<dbReference type="AlphaFoldDB" id="A0A7J3N038"/>
<gene>
    <name evidence="2" type="ORF">ENT99_02610</name>
    <name evidence="3" type="ORF">ENU64_07115</name>
</gene>
<evidence type="ECO:0000313" key="2">
    <source>
        <dbReference type="EMBL" id="HFQ78578.1"/>
    </source>
</evidence>
<sequence length="87" mass="10281">MGRARGSVFWILLVLELYIVILIVNYIWINLVAEVAGERFLEWYFPSPFYLWSKPIYTWSGMAYFLILTALAVVIGIVTYEELKRDR</sequence>
<keyword evidence="1" id="KW-0472">Membrane</keyword>
<evidence type="ECO:0000313" key="3">
    <source>
        <dbReference type="EMBL" id="HGT99178.1"/>
    </source>
</evidence>
<dbReference type="EMBL" id="DTDH01000199">
    <property type="protein sequence ID" value="HGT99178.1"/>
    <property type="molecule type" value="Genomic_DNA"/>
</dbReference>
<keyword evidence="1" id="KW-1133">Transmembrane helix</keyword>
<organism evidence="3">
    <name type="scientific">Ignisphaera aggregans</name>
    <dbReference type="NCBI Taxonomy" id="334771"/>
    <lineage>
        <taxon>Archaea</taxon>
        <taxon>Thermoproteota</taxon>
        <taxon>Thermoprotei</taxon>
        <taxon>Desulfurococcales</taxon>
        <taxon>Desulfurococcaceae</taxon>
        <taxon>Ignisphaera</taxon>
    </lineage>
</organism>
<protein>
    <submittedName>
        <fullName evidence="3">Uncharacterized protein</fullName>
    </submittedName>
</protein>
<dbReference type="EMBL" id="DTAU01000046">
    <property type="protein sequence ID" value="HFQ78578.1"/>
    <property type="molecule type" value="Genomic_DNA"/>
</dbReference>
<proteinExistence type="predicted"/>
<feature type="transmembrane region" description="Helical" evidence="1">
    <location>
        <begin position="56"/>
        <end position="80"/>
    </location>
</feature>
<accession>A0A7J3N038</accession>